<dbReference type="PANTHER" id="PTHR36836">
    <property type="entry name" value="COLANIC ACID BIOSYNTHESIS PROTEIN WCAK"/>
    <property type="match status" value="1"/>
</dbReference>
<organism evidence="2 3">
    <name type="scientific">Oceanobacillus chungangensis</name>
    <dbReference type="NCBI Taxonomy" id="1229152"/>
    <lineage>
        <taxon>Bacteria</taxon>
        <taxon>Bacillati</taxon>
        <taxon>Bacillota</taxon>
        <taxon>Bacilli</taxon>
        <taxon>Bacillales</taxon>
        <taxon>Bacillaceae</taxon>
        <taxon>Oceanobacillus</taxon>
    </lineage>
</organism>
<dbReference type="PANTHER" id="PTHR36836:SF1">
    <property type="entry name" value="COLANIC ACID BIOSYNTHESIS PROTEIN WCAK"/>
    <property type="match status" value="1"/>
</dbReference>
<comment type="caution">
    <text evidence="2">The sequence shown here is derived from an EMBL/GenBank/DDBJ whole genome shotgun (WGS) entry which is preliminary data.</text>
</comment>
<proteinExistence type="predicted"/>
<keyword evidence="3" id="KW-1185">Reference proteome</keyword>
<name>A0A3D8PT76_9BACI</name>
<accession>A0A3D8PT76</accession>
<keyword evidence="2" id="KW-0808">Transferase</keyword>
<dbReference type="EMBL" id="PIOD01000007">
    <property type="protein sequence ID" value="RDW19350.1"/>
    <property type="molecule type" value="Genomic_DNA"/>
</dbReference>
<evidence type="ECO:0000313" key="3">
    <source>
        <dbReference type="Proteomes" id="UP000256520"/>
    </source>
</evidence>
<dbReference type="Pfam" id="PF04230">
    <property type="entry name" value="PS_pyruv_trans"/>
    <property type="match status" value="1"/>
</dbReference>
<dbReference type="InterPro" id="IPR007345">
    <property type="entry name" value="Polysacch_pyruvyl_Trfase"/>
</dbReference>
<gene>
    <name evidence="2" type="ORF">CWR45_07910</name>
</gene>
<reference evidence="3" key="1">
    <citation type="submission" date="2017-11" db="EMBL/GenBank/DDBJ databases">
        <authorList>
            <person name="Zhu W."/>
        </authorList>
    </citation>
    <scope>NUCLEOTIDE SEQUENCE [LARGE SCALE GENOMIC DNA]</scope>
    <source>
        <strain evidence="3">CAU 1051</strain>
    </source>
</reference>
<dbReference type="OrthoDB" id="2522120at2"/>
<dbReference type="RefSeq" id="WP_115749340.1">
    <property type="nucleotide sequence ID" value="NZ_PIOD01000007.1"/>
</dbReference>
<evidence type="ECO:0000313" key="2">
    <source>
        <dbReference type="EMBL" id="RDW19350.1"/>
    </source>
</evidence>
<dbReference type="Proteomes" id="UP000256520">
    <property type="component" value="Unassembled WGS sequence"/>
</dbReference>
<feature type="domain" description="Polysaccharide pyruvyl transferase" evidence="1">
    <location>
        <begin position="14"/>
        <end position="284"/>
    </location>
</feature>
<dbReference type="GO" id="GO:0016740">
    <property type="term" value="F:transferase activity"/>
    <property type="evidence" value="ECO:0007669"/>
    <property type="project" value="UniProtKB-KW"/>
</dbReference>
<protein>
    <submittedName>
        <fullName evidence="2">Polysaccharide pyruvyl transferase family protein</fullName>
    </submittedName>
</protein>
<dbReference type="AlphaFoldDB" id="A0A3D8PT76"/>
<sequence>MKKVLYIGWIGYKNLGDDLLWNIFYGLSEKFQLEAKQIKIVPSFPRVDISDLKPYDTIVLGGGSLISPTYIHILKKALDMNKRVIIWGSGIDRISEKNLESLQSSTKLQLRQRFNEGEAIILKNVFSRASYGGVRGNLTKQALVALGVNQEDIQVIGDPGLLLTTKKPLNKKEKIIGINWGTTLNTLYGNNEKHLELQLVETCKALINKGYKLYIYCVWDQDKAACQRLYKKIDDVENVVLDYTLYSEQELIPLLSSCTLTINYKLHPNLLSLAANVPFIALGYRYKVFDFAQSVGLEEYVLSTSNTNLLEDILNLTSKIETNTESILNTYKEKRDLYLPLIEKPFYSNLFVEVV</sequence>
<evidence type="ECO:0000259" key="1">
    <source>
        <dbReference type="Pfam" id="PF04230"/>
    </source>
</evidence>